<evidence type="ECO:0000313" key="3">
    <source>
        <dbReference type="Proteomes" id="UP000000547"/>
    </source>
</evidence>
<dbReference type="EMBL" id="CP000083">
    <property type="protein sequence ID" value="AAZ24990.1"/>
    <property type="molecule type" value="Genomic_DNA"/>
</dbReference>
<keyword evidence="1" id="KW-1133">Transmembrane helix</keyword>
<keyword evidence="1" id="KW-0472">Membrane</keyword>
<gene>
    <name evidence="2" type="ordered locus">CPS_0928</name>
</gene>
<sequence length="85" mass="9870">MSNMFIYHSFNYSVNRQLQHYLFSVLLGSQGLFSLSVLNFHFYLLLHQHGIINNIFSTKELISITVFMKISVSVVITLTTRVAWV</sequence>
<dbReference type="HOGENOM" id="CLU_2506978_0_0_6"/>
<feature type="transmembrane region" description="Helical" evidence="1">
    <location>
        <begin position="66"/>
        <end position="84"/>
    </location>
</feature>
<reference evidence="2" key="1">
    <citation type="journal article" date="2005" name="Proc. Natl. Acad. Sci. U.S.A.">
        <title>The psychrophilic lifestyle as revealed by the genome sequence of Colwellia psychrerythraea 34H through genomic and proteomic analyses.</title>
        <authorList>
            <person name="Methe B.A."/>
            <person name="Nelson K.E."/>
            <person name="Deming J.W."/>
            <person name="Momen B."/>
            <person name="Melamud E."/>
            <person name="Zhang X."/>
            <person name="Moult J."/>
            <person name="Madupu R."/>
            <person name="Nelson W.C."/>
            <person name="Dodson R.J."/>
            <person name="Brinkac L.M."/>
            <person name="Daugherty S.C."/>
            <person name="Durkin A.S."/>
            <person name="DeBoy R.T."/>
            <person name="Kolonay J.F."/>
            <person name="Sullivan S.A."/>
            <person name="Zhou L."/>
            <person name="Davidsen T.M."/>
            <person name="Wu M."/>
            <person name="Huston A.L."/>
            <person name="Lewis M."/>
            <person name="Weaver B."/>
            <person name="Weidman J.F."/>
            <person name="Khouri H."/>
            <person name="Utterback T.R."/>
            <person name="Feldblyum T.V."/>
            <person name="Fraser C.M."/>
        </authorList>
    </citation>
    <scope>NUCLEOTIDE SEQUENCE [LARGE SCALE GENOMIC DNA]</scope>
    <source>
        <strain evidence="2">34H</strain>
    </source>
</reference>
<name>Q487T8_COLP3</name>
<feature type="transmembrane region" description="Helical" evidence="1">
    <location>
        <begin position="20"/>
        <end position="46"/>
    </location>
</feature>
<organism evidence="2 3">
    <name type="scientific">Colwellia psychrerythraea (strain 34H / ATCC BAA-681)</name>
    <name type="common">Vibrio psychroerythus</name>
    <dbReference type="NCBI Taxonomy" id="167879"/>
    <lineage>
        <taxon>Bacteria</taxon>
        <taxon>Pseudomonadati</taxon>
        <taxon>Pseudomonadota</taxon>
        <taxon>Gammaproteobacteria</taxon>
        <taxon>Alteromonadales</taxon>
        <taxon>Colwelliaceae</taxon>
        <taxon>Colwellia</taxon>
    </lineage>
</organism>
<keyword evidence="1" id="KW-0812">Transmembrane</keyword>
<evidence type="ECO:0000256" key="1">
    <source>
        <dbReference type="SAM" id="Phobius"/>
    </source>
</evidence>
<dbReference type="AlphaFoldDB" id="Q487T8"/>
<dbReference type="STRING" id="167879.CPS_0928"/>
<dbReference type="KEGG" id="cps:CPS_0928"/>
<accession>Q487T8</accession>
<proteinExistence type="predicted"/>
<dbReference type="Proteomes" id="UP000000547">
    <property type="component" value="Chromosome"/>
</dbReference>
<evidence type="ECO:0000313" key="2">
    <source>
        <dbReference type="EMBL" id="AAZ24990.1"/>
    </source>
</evidence>
<protein>
    <submittedName>
        <fullName evidence="2">Uncharacterized protein</fullName>
    </submittedName>
</protein>